<evidence type="ECO:0000313" key="2">
    <source>
        <dbReference type="EMBL" id="TGO02262.1"/>
    </source>
</evidence>
<dbReference type="AlphaFoldDB" id="A0A4E0QY29"/>
<name>A0A4E0QY29_9GAMM</name>
<dbReference type="Proteomes" id="UP000030428">
    <property type="component" value="Unassembled WGS sequence"/>
</dbReference>
<reference evidence="2 3" key="1">
    <citation type="journal article" date="2016" name="Front. Microbiol.">
        <title>Single-Cell (Meta-)Genomics of a Dimorphic Candidatus Thiomargarita nelsonii Reveals Genomic Plasticity.</title>
        <authorList>
            <person name="Flood B.E."/>
            <person name="Fliss P."/>
            <person name="Jones D.S."/>
            <person name="Dick G.J."/>
            <person name="Jain S."/>
            <person name="Kaster A.K."/>
            <person name="Winkel M."/>
            <person name="Mussmann M."/>
            <person name="Bailey J."/>
        </authorList>
    </citation>
    <scope>NUCLEOTIDE SEQUENCE [LARGE SCALE GENOMIC DNA]</scope>
    <source>
        <strain evidence="2">Hydrate Ridge</strain>
    </source>
</reference>
<comment type="caution">
    <text evidence="2">The sequence shown here is derived from an EMBL/GenBank/DDBJ whole genome shotgun (WGS) entry which is preliminary data.</text>
</comment>
<protein>
    <submittedName>
        <fullName evidence="2">Uncharacterized protein</fullName>
    </submittedName>
</protein>
<keyword evidence="3" id="KW-1185">Reference proteome</keyword>
<organism evidence="2 3">
    <name type="scientific">Candidatus Thiomargarita nelsonii</name>
    <dbReference type="NCBI Taxonomy" id="1003181"/>
    <lineage>
        <taxon>Bacteria</taxon>
        <taxon>Pseudomonadati</taxon>
        <taxon>Pseudomonadota</taxon>
        <taxon>Gammaproteobacteria</taxon>
        <taxon>Thiotrichales</taxon>
        <taxon>Thiotrichaceae</taxon>
        <taxon>Thiomargarita</taxon>
    </lineage>
</organism>
<feature type="region of interest" description="Disordered" evidence="1">
    <location>
        <begin position="157"/>
        <end position="176"/>
    </location>
</feature>
<evidence type="ECO:0000313" key="3">
    <source>
        <dbReference type="Proteomes" id="UP000030428"/>
    </source>
</evidence>
<evidence type="ECO:0000256" key="1">
    <source>
        <dbReference type="SAM" id="MobiDB-lite"/>
    </source>
</evidence>
<sequence>MAISTKIHNGILLTLLCLFIACSNNESKGLLSQEDILELNKLKMRYTQASSEETQMAQLLLIDAEQHAAKLKWGAAAKLYGESILHKPSTKALLGYAEAYIYMKHHTNTETDAISAKCRNLKYASKLYEIARKFAKEEKPLSVNSYNLKKLEKSLRDYPKTSELRPMCPHPADQQQ</sequence>
<dbReference type="EMBL" id="JSZA02000174">
    <property type="protein sequence ID" value="TGO02262.1"/>
    <property type="molecule type" value="Genomic_DNA"/>
</dbReference>
<gene>
    <name evidence="2" type="ORF">PN36_27790</name>
</gene>
<proteinExistence type="predicted"/>
<accession>A0A4E0QY29</accession>
<dbReference type="PROSITE" id="PS51257">
    <property type="entry name" value="PROKAR_LIPOPROTEIN"/>
    <property type="match status" value="1"/>
</dbReference>